<evidence type="ECO:0000313" key="5">
    <source>
        <dbReference type="Proteomes" id="UP000694395"/>
    </source>
</evidence>
<dbReference type="Pfam" id="PF25787">
    <property type="entry name" value="HTH_SB"/>
    <property type="match status" value="1"/>
</dbReference>
<dbReference type="Gene3D" id="1.10.10.10">
    <property type="entry name" value="Winged helix-like DNA-binding domain superfamily/Winged helix DNA-binding domain"/>
    <property type="match status" value="1"/>
</dbReference>
<dbReference type="InterPro" id="IPR057667">
    <property type="entry name" value="HTH_SB"/>
</dbReference>
<sequence length="342" mass="38975">MKNKEHTRQVRDTVVKKFKAGFGYKKISQALNIPRSTVQAIILKWKEYQTTANLPRPGHPSKLSAHTRRRLIRDAAKRPMITLDELQRSTAEVGDSVHRTTISRILHKSGLYGRVARRKPFLKDIHKKCCLKFATSHLGDTPNMWKKVLWSDETKIELFGNNARHCIMFGVKATQLITLNTPSPPPSPHGGGSIMVWACFSSAGTGKMVKIDGKMDGAKYRTILEENLMESAKDLRLGRRFVFQQDNDPKHKAKSTMEWFKNKHIQVLEWPSQSPDLNPIENLWKELKTAVHKCSPSNLTELKLFCKEEWEKMSVSRCAKLIETYPKRLTAVIAAKGGATKY</sequence>
<accession>A0A8K9WPN1</accession>
<keyword evidence="5" id="KW-1185">Reference proteome</keyword>
<dbReference type="InterPro" id="IPR047655">
    <property type="entry name" value="Transpos_IS630-like"/>
</dbReference>
<proteinExistence type="predicted"/>
<dbReference type="GO" id="GO:0006313">
    <property type="term" value="P:DNA transposition"/>
    <property type="evidence" value="ECO:0007669"/>
    <property type="project" value="InterPro"/>
</dbReference>
<dbReference type="GO" id="GO:0003677">
    <property type="term" value="F:DNA binding"/>
    <property type="evidence" value="ECO:0007669"/>
    <property type="project" value="InterPro"/>
</dbReference>
<name>A0A8K9WPN1_ONCMY</name>
<reference evidence="4" key="1">
    <citation type="submission" date="2020-07" db="EMBL/GenBank/DDBJ databases">
        <title>A long reads based de novo assembly of the rainbow trout Arlee double haploid line genome.</title>
        <authorList>
            <person name="Gao G."/>
            <person name="Palti Y."/>
        </authorList>
    </citation>
    <scope>NUCLEOTIDE SEQUENCE [LARGE SCALE GENOMIC DNA]</scope>
</reference>
<dbReference type="Ensembl" id="ENSOMYT00000142869.1">
    <property type="protein sequence ID" value="ENSOMYP00000115337.1"/>
    <property type="gene ID" value="ENSOMYG00000061490.1"/>
</dbReference>
<dbReference type="InterPro" id="IPR002492">
    <property type="entry name" value="Transposase_Tc1-like"/>
</dbReference>
<reference evidence="4" key="3">
    <citation type="submission" date="2025-09" db="UniProtKB">
        <authorList>
            <consortium name="Ensembl"/>
        </authorList>
    </citation>
    <scope>IDENTIFICATION</scope>
</reference>
<dbReference type="InterPro" id="IPR036397">
    <property type="entry name" value="RNaseH_sf"/>
</dbReference>
<evidence type="ECO:0000259" key="3">
    <source>
        <dbReference type="Pfam" id="PF25787"/>
    </source>
</evidence>
<dbReference type="NCBIfam" id="NF033545">
    <property type="entry name" value="transpos_IS630"/>
    <property type="match status" value="1"/>
</dbReference>
<dbReference type="PANTHER" id="PTHR23022">
    <property type="entry name" value="TRANSPOSABLE ELEMENT-RELATED"/>
    <property type="match status" value="1"/>
</dbReference>
<evidence type="ECO:0000313" key="4">
    <source>
        <dbReference type="Ensembl" id="ENSOMYP00000115337.1"/>
    </source>
</evidence>
<evidence type="ECO:0008006" key="6">
    <source>
        <dbReference type="Google" id="ProtNLM"/>
    </source>
</evidence>
<dbReference type="InterPro" id="IPR009057">
    <property type="entry name" value="Homeodomain-like_sf"/>
</dbReference>
<dbReference type="GO" id="GO:0015074">
    <property type="term" value="P:DNA integration"/>
    <property type="evidence" value="ECO:0007669"/>
    <property type="project" value="InterPro"/>
</dbReference>
<dbReference type="GeneTree" id="ENSGT01150000286989"/>
<feature type="domain" description="Sleeping Beauty transposase HTH" evidence="3">
    <location>
        <begin position="1"/>
        <end position="51"/>
    </location>
</feature>
<feature type="domain" description="Tc1-like transposase DDE" evidence="2">
    <location>
        <begin position="189"/>
        <end position="302"/>
    </location>
</feature>
<dbReference type="InterPro" id="IPR052338">
    <property type="entry name" value="Transposase_5"/>
</dbReference>
<evidence type="ECO:0000259" key="2">
    <source>
        <dbReference type="Pfam" id="PF13358"/>
    </source>
</evidence>
<dbReference type="Proteomes" id="UP000694395">
    <property type="component" value="Chromosome 2"/>
</dbReference>
<protein>
    <recommendedName>
        <fullName evidence="6">Tc1-like transposase DDE domain-containing protein</fullName>
    </recommendedName>
</protein>
<feature type="domain" description="Transposase Tc1-like" evidence="1">
    <location>
        <begin position="68"/>
        <end position="138"/>
    </location>
</feature>
<dbReference type="Gene3D" id="3.30.420.10">
    <property type="entry name" value="Ribonuclease H-like superfamily/Ribonuclease H"/>
    <property type="match status" value="1"/>
</dbReference>
<dbReference type="AlphaFoldDB" id="A0A8K9WPN1"/>
<organism evidence="4 5">
    <name type="scientific">Oncorhynchus mykiss</name>
    <name type="common">Rainbow trout</name>
    <name type="synonym">Salmo gairdneri</name>
    <dbReference type="NCBI Taxonomy" id="8022"/>
    <lineage>
        <taxon>Eukaryota</taxon>
        <taxon>Metazoa</taxon>
        <taxon>Chordata</taxon>
        <taxon>Craniata</taxon>
        <taxon>Vertebrata</taxon>
        <taxon>Euteleostomi</taxon>
        <taxon>Actinopterygii</taxon>
        <taxon>Neopterygii</taxon>
        <taxon>Teleostei</taxon>
        <taxon>Protacanthopterygii</taxon>
        <taxon>Salmoniformes</taxon>
        <taxon>Salmonidae</taxon>
        <taxon>Salmoninae</taxon>
        <taxon>Oncorhynchus</taxon>
    </lineage>
</organism>
<dbReference type="PANTHER" id="PTHR23022:SF135">
    <property type="entry name" value="SI:DKEY-77F5.3"/>
    <property type="match status" value="1"/>
</dbReference>
<reference evidence="4" key="2">
    <citation type="submission" date="2025-08" db="UniProtKB">
        <authorList>
            <consortium name="Ensembl"/>
        </authorList>
    </citation>
    <scope>IDENTIFICATION</scope>
</reference>
<dbReference type="Pfam" id="PF01498">
    <property type="entry name" value="HTH_Tnp_Tc3_2"/>
    <property type="match status" value="1"/>
</dbReference>
<evidence type="ECO:0000259" key="1">
    <source>
        <dbReference type="Pfam" id="PF01498"/>
    </source>
</evidence>
<dbReference type="InterPro" id="IPR036388">
    <property type="entry name" value="WH-like_DNA-bd_sf"/>
</dbReference>
<dbReference type="InterPro" id="IPR038717">
    <property type="entry name" value="Tc1-like_DDE_dom"/>
</dbReference>
<dbReference type="SUPFAM" id="SSF46689">
    <property type="entry name" value="Homeodomain-like"/>
    <property type="match status" value="1"/>
</dbReference>
<dbReference type="Pfam" id="PF13358">
    <property type="entry name" value="DDE_3"/>
    <property type="match status" value="1"/>
</dbReference>